<comment type="caution">
    <text evidence="13">The sequence shown here is derived from an EMBL/GenBank/DDBJ whole genome shotgun (WGS) entry which is preliminary data.</text>
</comment>
<keyword evidence="4" id="KW-0808">Transferase</keyword>
<evidence type="ECO:0000256" key="2">
    <source>
        <dbReference type="ARBA" id="ARBA00012438"/>
    </source>
</evidence>
<keyword evidence="7" id="KW-0067">ATP-binding</keyword>
<evidence type="ECO:0000259" key="12">
    <source>
        <dbReference type="PROSITE" id="PS50113"/>
    </source>
</evidence>
<dbReference type="CDD" id="cd00130">
    <property type="entry name" value="PAS"/>
    <property type="match status" value="1"/>
</dbReference>
<feature type="modified residue" description="4-aspartylphosphate" evidence="9">
    <location>
        <position position="59"/>
    </location>
</feature>
<keyword evidence="5" id="KW-0547">Nucleotide-binding</keyword>
<evidence type="ECO:0000256" key="7">
    <source>
        <dbReference type="ARBA" id="ARBA00022840"/>
    </source>
</evidence>
<dbReference type="NCBIfam" id="TIGR00229">
    <property type="entry name" value="sensory_box"/>
    <property type="match status" value="2"/>
</dbReference>
<dbReference type="GO" id="GO:0004673">
    <property type="term" value="F:protein histidine kinase activity"/>
    <property type="evidence" value="ECO:0007669"/>
    <property type="project" value="UniProtKB-EC"/>
</dbReference>
<evidence type="ECO:0000259" key="10">
    <source>
        <dbReference type="PROSITE" id="PS50109"/>
    </source>
</evidence>
<dbReference type="EMBL" id="RQGD01000046">
    <property type="protein sequence ID" value="TGL56393.1"/>
    <property type="molecule type" value="Genomic_DNA"/>
</dbReference>
<dbReference type="SMART" id="SM00086">
    <property type="entry name" value="PAC"/>
    <property type="match status" value="1"/>
</dbReference>
<dbReference type="InterPro" id="IPR035965">
    <property type="entry name" value="PAS-like_dom_sf"/>
</dbReference>
<dbReference type="SMART" id="SM00387">
    <property type="entry name" value="HATPase_c"/>
    <property type="match status" value="1"/>
</dbReference>
<feature type="domain" description="PAC" evidence="12">
    <location>
        <begin position="351"/>
        <end position="403"/>
    </location>
</feature>
<evidence type="ECO:0000256" key="5">
    <source>
        <dbReference type="ARBA" id="ARBA00022741"/>
    </source>
</evidence>
<feature type="domain" description="Histidine kinase" evidence="10">
    <location>
        <begin position="414"/>
        <end position="604"/>
    </location>
</feature>
<dbReference type="Gene3D" id="3.30.565.10">
    <property type="entry name" value="Histidine kinase-like ATPase, C-terminal domain"/>
    <property type="match status" value="1"/>
</dbReference>
<evidence type="ECO:0000256" key="8">
    <source>
        <dbReference type="ARBA" id="ARBA00023026"/>
    </source>
</evidence>
<dbReference type="EC" id="2.7.13.3" evidence="2"/>
<dbReference type="Pfam" id="PF07568">
    <property type="entry name" value="HisKA_2"/>
    <property type="match status" value="1"/>
</dbReference>
<dbReference type="GO" id="GO:0000160">
    <property type="term" value="P:phosphorelay signal transduction system"/>
    <property type="evidence" value="ECO:0007669"/>
    <property type="project" value="InterPro"/>
</dbReference>
<dbReference type="Pfam" id="PF08447">
    <property type="entry name" value="PAS_3"/>
    <property type="match status" value="1"/>
</dbReference>
<dbReference type="PANTHER" id="PTHR41523:SF8">
    <property type="entry name" value="ETHYLENE RESPONSE SENSOR PROTEIN"/>
    <property type="match status" value="1"/>
</dbReference>
<evidence type="ECO:0000313" key="14">
    <source>
        <dbReference type="Proteomes" id="UP000297693"/>
    </source>
</evidence>
<keyword evidence="8" id="KW-0843">Virulence</keyword>
<evidence type="ECO:0000256" key="9">
    <source>
        <dbReference type="PROSITE-ProRule" id="PRU00169"/>
    </source>
</evidence>
<dbReference type="PROSITE" id="PS50113">
    <property type="entry name" value="PAC"/>
    <property type="match status" value="1"/>
</dbReference>
<protein>
    <recommendedName>
        <fullName evidence="2">histidine kinase</fullName>
        <ecNumber evidence="2">2.7.13.3</ecNumber>
    </recommendedName>
</protein>
<dbReference type="PROSITE" id="PS50110">
    <property type="entry name" value="RESPONSE_REGULATORY"/>
    <property type="match status" value="1"/>
</dbReference>
<evidence type="ECO:0000313" key="13">
    <source>
        <dbReference type="EMBL" id="TGL56393.1"/>
    </source>
</evidence>
<dbReference type="InterPro" id="IPR001610">
    <property type="entry name" value="PAC"/>
</dbReference>
<dbReference type="InterPro" id="IPR011006">
    <property type="entry name" value="CheY-like_superfamily"/>
</dbReference>
<evidence type="ECO:0000259" key="11">
    <source>
        <dbReference type="PROSITE" id="PS50110"/>
    </source>
</evidence>
<dbReference type="GO" id="GO:0005524">
    <property type="term" value="F:ATP binding"/>
    <property type="evidence" value="ECO:0007669"/>
    <property type="project" value="UniProtKB-KW"/>
</dbReference>
<dbReference type="InterPro" id="IPR013655">
    <property type="entry name" value="PAS_fold_3"/>
</dbReference>
<dbReference type="AlphaFoldDB" id="A0A4R9JUA2"/>
<accession>A0A4R9JUA2</accession>
<dbReference type="SUPFAM" id="SSF55874">
    <property type="entry name" value="ATPase domain of HSP90 chaperone/DNA topoisomerase II/histidine kinase"/>
    <property type="match status" value="1"/>
</dbReference>
<dbReference type="PROSITE" id="PS50109">
    <property type="entry name" value="HIS_KIN"/>
    <property type="match status" value="1"/>
</dbReference>
<proteinExistence type="predicted"/>
<dbReference type="PANTHER" id="PTHR41523">
    <property type="entry name" value="TWO-COMPONENT SYSTEM SENSOR PROTEIN"/>
    <property type="match status" value="1"/>
</dbReference>
<evidence type="ECO:0000256" key="4">
    <source>
        <dbReference type="ARBA" id="ARBA00022679"/>
    </source>
</evidence>
<dbReference type="InterPro" id="IPR000700">
    <property type="entry name" value="PAS-assoc_C"/>
</dbReference>
<dbReference type="InterPro" id="IPR000014">
    <property type="entry name" value="PAS"/>
</dbReference>
<dbReference type="OrthoDB" id="9808408at2"/>
<keyword evidence="3 9" id="KW-0597">Phosphoprotein</keyword>
<evidence type="ECO:0000256" key="3">
    <source>
        <dbReference type="ARBA" id="ARBA00022553"/>
    </source>
</evidence>
<dbReference type="Proteomes" id="UP000297693">
    <property type="component" value="Unassembled WGS sequence"/>
</dbReference>
<dbReference type="SUPFAM" id="SSF52172">
    <property type="entry name" value="CheY-like"/>
    <property type="match status" value="1"/>
</dbReference>
<dbReference type="SUPFAM" id="SSF55785">
    <property type="entry name" value="PYP-like sensor domain (PAS domain)"/>
    <property type="match status" value="2"/>
</dbReference>
<dbReference type="RefSeq" id="WP_135625260.1">
    <property type="nucleotide sequence ID" value="NZ_RQGD01000046.1"/>
</dbReference>
<name>A0A4R9JUA2_9LEPT</name>
<dbReference type="InterPro" id="IPR005467">
    <property type="entry name" value="His_kinase_dom"/>
</dbReference>
<dbReference type="Gene3D" id="3.30.450.20">
    <property type="entry name" value="PAS domain"/>
    <property type="match status" value="3"/>
</dbReference>
<dbReference type="SMART" id="SM00448">
    <property type="entry name" value="REC"/>
    <property type="match status" value="1"/>
</dbReference>
<dbReference type="InterPro" id="IPR036890">
    <property type="entry name" value="HATPase_C_sf"/>
</dbReference>
<feature type="domain" description="Response regulatory" evidence="11">
    <location>
        <begin position="8"/>
        <end position="124"/>
    </location>
</feature>
<gene>
    <name evidence="13" type="ORF">EHQ58_17370</name>
</gene>
<dbReference type="Gene3D" id="3.40.50.2300">
    <property type="match status" value="1"/>
</dbReference>
<reference evidence="13" key="1">
    <citation type="journal article" date="2019" name="PLoS Negl. Trop. Dis.">
        <title>Revisiting the worldwide diversity of Leptospira species in the environment.</title>
        <authorList>
            <person name="Vincent A.T."/>
            <person name="Schiettekatte O."/>
            <person name="Bourhy P."/>
            <person name="Veyrier F.J."/>
            <person name="Picardeau M."/>
        </authorList>
    </citation>
    <scope>NUCLEOTIDE SEQUENCE [LARGE SCALE GENOMIC DNA]</scope>
    <source>
        <strain evidence="13">201702476</strain>
    </source>
</reference>
<evidence type="ECO:0000256" key="1">
    <source>
        <dbReference type="ARBA" id="ARBA00000085"/>
    </source>
</evidence>
<comment type="catalytic activity">
    <reaction evidence="1">
        <text>ATP + protein L-histidine = ADP + protein N-phospho-L-histidine.</text>
        <dbReference type="EC" id="2.7.13.3"/>
    </reaction>
</comment>
<dbReference type="InterPro" id="IPR003594">
    <property type="entry name" value="HATPase_dom"/>
</dbReference>
<keyword evidence="14" id="KW-1185">Reference proteome</keyword>
<dbReference type="InterPro" id="IPR001789">
    <property type="entry name" value="Sig_transdc_resp-reg_receiver"/>
</dbReference>
<dbReference type="Pfam" id="PF02518">
    <property type="entry name" value="HATPase_c"/>
    <property type="match status" value="1"/>
</dbReference>
<evidence type="ECO:0000256" key="6">
    <source>
        <dbReference type="ARBA" id="ARBA00022777"/>
    </source>
</evidence>
<dbReference type="Pfam" id="PF00072">
    <property type="entry name" value="Response_reg"/>
    <property type="match status" value="1"/>
</dbReference>
<keyword evidence="6" id="KW-0418">Kinase</keyword>
<sequence>MILTDQKTILLVEDNAVIALQEKRELEKFGYAVKHVLNGETAIETILNNTFHFDLILMDIDLGSGIDGTEAAEIILKIKDIPVVFLSSHTDPELVEKTEKITSYGYVVKNSGPVVLDASIKMAFKLYEAKRELLKSKEKAEESQSYINALLLSIDDTIVARNDKNEIEFFNDSFRDITLKLFHREAHKGLNTLELLPLENKKYWQNVLQNILKGEKHSEEFEWKYSDTHVRYYEIFLFPVSLGNKIIGSLEITRDITSRKIAEFELIAAKEKAEVNESRLIEAQTATKVGSWQTDLSNLKVIWSEETYHIFELNSQTFQASHQAFLDFVHPEDRVQVDEAFKNSFSTEDYNYIDHRVITSSGKIKHVEERWRIVKDMENKPILAVGTCQDISERKQAEEQIKRQLSEKRTLLKEVHHRIKNNIASIESLLSLQAQTIENEEAKKILQESITRIQSTRILYEKLLINKDFVEISIKNYVDSLIDSLVSVFPESKNIEIHKNIDDFNLNSKKVLPIGIIINELVTNIFKYAFEANFQGKISIDLKRLENLAILIIRDNGVGLDERTKANQSPGFGLTLVKMLAEQLNGSYVIENDLGTKNVLKFPI</sequence>
<organism evidence="13 14">
    <name type="scientific">Leptospira ognonensis</name>
    <dbReference type="NCBI Taxonomy" id="2484945"/>
    <lineage>
        <taxon>Bacteria</taxon>
        <taxon>Pseudomonadati</taxon>
        <taxon>Spirochaetota</taxon>
        <taxon>Spirochaetia</taxon>
        <taxon>Leptospirales</taxon>
        <taxon>Leptospiraceae</taxon>
        <taxon>Leptospira</taxon>
    </lineage>
</organism>
<dbReference type="InterPro" id="IPR011495">
    <property type="entry name" value="Sig_transdc_His_kin_sub2_dim/P"/>
</dbReference>